<protein>
    <recommendedName>
        <fullName evidence="6">Cyclin-like domain-containing protein</fullName>
    </recommendedName>
</protein>
<dbReference type="Proteomes" id="UP000825935">
    <property type="component" value="Chromosome 14"/>
</dbReference>
<evidence type="ECO:0000313" key="8">
    <source>
        <dbReference type="Proteomes" id="UP000825935"/>
    </source>
</evidence>
<dbReference type="InterPro" id="IPR039361">
    <property type="entry name" value="Cyclin"/>
</dbReference>
<dbReference type="OrthoDB" id="5590282at2759"/>
<keyword evidence="2" id="KW-0132">Cell division</keyword>
<evidence type="ECO:0000313" key="7">
    <source>
        <dbReference type="EMBL" id="KAH7415643.1"/>
    </source>
</evidence>
<proteinExistence type="inferred from homology"/>
<reference evidence="7" key="1">
    <citation type="submission" date="2021-08" db="EMBL/GenBank/DDBJ databases">
        <title>WGS assembly of Ceratopteris richardii.</title>
        <authorList>
            <person name="Marchant D.B."/>
            <person name="Chen G."/>
            <person name="Jenkins J."/>
            <person name="Shu S."/>
            <person name="Leebens-Mack J."/>
            <person name="Grimwood J."/>
            <person name="Schmutz J."/>
            <person name="Soltis P."/>
            <person name="Soltis D."/>
            <person name="Chen Z.-H."/>
        </authorList>
    </citation>
    <scope>NUCLEOTIDE SEQUENCE</scope>
    <source>
        <strain evidence="7">Whitten #5841</strain>
        <tissue evidence="7">Leaf</tissue>
    </source>
</reference>
<organism evidence="7 8">
    <name type="scientific">Ceratopteris richardii</name>
    <name type="common">Triangle waterfern</name>
    <dbReference type="NCBI Taxonomy" id="49495"/>
    <lineage>
        <taxon>Eukaryota</taxon>
        <taxon>Viridiplantae</taxon>
        <taxon>Streptophyta</taxon>
        <taxon>Embryophyta</taxon>
        <taxon>Tracheophyta</taxon>
        <taxon>Polypodiopsida</taxon>
        <taxon>Polypodiidae</taxon>
        <taxon>Polypodiales</taxon>
        <taxon>Pteridineae</taxon>
        <taxon>Pteridaceae</taxon>
        <taxon>Parkerioideae</taxon>
        <taxon>Ceratopteris</taxon>
    </lineage>
</organism>
<evidence type="ECO:0000256" key="4">
    <source>
        <dbReference type="ARBA" id="ARBA00023306"/>
    </source>
</evidence>
<evidence type="ECO:0000256" key="3">
    <source>
        <dbReference type="ARBA" id="ARBA00023127"/>
    </source>
</evidence>
<dbReference type="GO" id="GO:0051301">
    <property type="term" value="P:cell division"/>
    <property type="evidence" value="ECO:0007669"/>
    <property type="project" value="UniProtKB-KW"/>
</dbReference>
<accession>A0A8T2TD43</accession>
<name>A0A8T2TD43_CERRI</name>
<dbReference type="InterPro" id="IPR013763">
    <property type="entry name" value="Cyclin-like_dom"/>
</dbReference>
<evidence type="ECO:0000256" key="2">
    <source>
        <dbReference type="ARBA" id="ARBA00022618"/>
    </source>
</evidence>
<dbReference type="PANTHER" id="PTHR10177">
    <property type="entry name" value="CYCLINS"/>
    <property type="match status" value="1"/>
</dbReference>
<dbReference type="InterPro" id="IPR004367">
    <property type="entry name" value="Cyclin_C-dom"/>
</dbReference>
<comment type="similarity">
    <text evidence="1">Belongs to the cyclin family. Cyclin D subfamily.</text>
</comment>
<dbReference type="FunFam" id="1.10.472.10:FF:000060">
    <property type="entry name" value="D6-type cyclin"/>
    <property type="match status" value="1"/>
</dbReference>
<keyword evidence="3 5" id="KW-0195">Cyclin</keyword>
<sequence>MAPCFDRVVTSLLCAEDACGTESDANEETIIGSLQSEMQIANTYPRIVPVEEDEIVTVLMRKEESLTNKIKDYVYSYEGKDAEVQMRLRMINWMLEVNAHYGFNALTAFLSVSYFDHFLFKHASSRGKAWLLQLVAVGSISLAAKLEETEVPLLLDLQIGDIEHVFESCTIQRMELLIMSTLNWEMSLVTPFSFFDHLLHKIGFRNRSSETLIARSEELILRSCKDLRFLTYSPSAVATASIMLSCKELPIPAERLQRALLSFWPMKTQMEAMEWSLLMDEMLQADPFWASPSAKEVLRNPSAPESPIGVLDARCFSNESCKSSTSCTRNCDTVCTCMRSSGSKNIRRRWIALISEKPSFIESPTSSSTSRLPCEVLSKRPKLMEHDTDVPNKHDHHS</sequence>
<keyword evidence="8" id="KW-1185">Reference proteome</keyword>
<dbReference type="Gene3D" id="1.10.472.10">
    <property type="entry name" value="Cyclin-like"/>
    <property type="match status" value="2"/>
</dbReference>
<dbReference type="SUPFAM" id="SSF47954">
    <property type="entry name" value="Cyclin-like"/>
    <property type="match status" value="2"/>
</dbReference>
<dbReference type="SMART" id="SM00385">
    <property type="entry name" value="CYCLIN"/>
    <property type="match status" value="2"/>
</dbReference>
<gene>
    <name evidence="7" type="ORF">KP509_14G055100</name>
</gene>
<dbReference type="InterPro" id="IPR036915">
    <property type="entry name" value="Cyclin-like_sf"/>
</dbReference>
<evidence type="ECO:0000259" key="6">
    <source>
        <dbReference type="SMART" id="SM00385"/>
    </source>
</evidence>
<dbReference type="InterPro" id="IPR006671">
    <property type="entry name" value="Cyclin_N"/>
</dbReference>
<dbReference type="InterPro" id="IPR048258">
    <property type="entry name" value="Cyclins_cyclin-box"/>
</dbReference>
<dbReference type="PROSITE" id="PS00292">
    <property type="entry name" value="CYCLINS"/>
    <property type="match status" value="1"/>
</dbReference>
<dbReference type="EMBL" id="CM035419">
    <property type="protein sequence ID" value="KAH7415643.1"/>
    <property type="molecule type" value="Genomic_DNA"/>
</dbReference>
<dbReference type="CDD" id="cd20544">
    <property type="entry name" value="CYCLIN_AtCycD-like_rpt2"/>
    <property type="match status" value="1"/>
</dbReference>
<feature type="domain" description="Cyclin-like" evidence="6">
    <location>
        <begin position="92"/>
        <end position="180"/>
    </location>
</feature>
<dbReference type="Pfam" id="PF02984">
    <property type="entry name" value="Cyclin_C"/>
    <property type="match status" value="1"/>
</dbReference>
<dbReference type="AlphaFoldDB" id="A0A8T2TD43"/>
<dbReference type="CDD" id="cd20543">
    <property type="entry name" value="CYCLIN_AtCycD-like_rpt1"/>
    <property type="match status" value="1"/>
</dbReference>
<evidence type="ECO:0000256" key="1">
    <source>
        <dbReference type="ARBA" id="ARBA00009065"/>
    </source>
</evidence>
<dbReference type="Pfam" id="PF00134">
    <property type="entry name" value="Cyclin_N"/>
    <property type="match status" value="1"/>
</dbReference>
<feature type="domain" description="Cyclin-like" evidence="6">
    <location>
        <begin position="197"/>
        <end position="281"/>
    </location>
</feature>
<evidence type="ECO:0000256" key="5">
    <source>
        <dbReference type="RuleBase" id="RU000383"/>
    </source>
</evidence>
<comment type="caution">
    <text evidence="7">The sequence shown here is derived from an EMBL/GenBank/DDBJ whole genome shotgun (WGS) entry which is preliminary data.</text>
</comment>
<keyword evidence="4" id="KW-0131">Cell cycle</keyword>